<gene>
    <name evidence="3" type="ORF">M9Y10_002466</name>
</gene>
<dbReference type="SUPFAM" id="SSF52374">
    <property type="entry name" value="Nucleotidylyl transferase"/>
    <property type="match status" value="1"/>
</dbReference>
<feature type="compositionally biased region" description="Polar residues" evidence="1">
    <location>
        <begin position="234"/>
        <end position="251"/>
    </location>
</feature>
<protein>
    <submittedName>
        <fullName evidence="3">Nicotinamide/nicotinic acid mononucleotide adenylyltransferase 2</fullName>
    </submittedName>
</protein>
<keyword evidence="4" id="KW-1185">Reference proteome</keyword>
<keyword evidence="3" id="KW-0548">Nucleotidyltransferase</keyword>
<evidence type="ECO:0000259" key="2">
    <source>
        <dbReference type="Pfam" id="PF01467"/>
    </source>
</evidence>
<dbReference type="EMBL" id="JAPFFF010000001">
    <property type="protein sequence ID" value="KAK8900143.1"/>
    <property type="molecule type" value="Genomic_DNA"/>
</dbReference>
<comment type="caution">
    <text evidence="3">The sequence shown here is derived from an EMBL/GenBank/DDBJ whole genome shotgun (WGS) entry which is preliminary data.</text>
</comment>
<sequence>MIRRKKSSKWEGITSKESTATCAILYLPAKSGYVDSVIYYCRVLIEWIYVPRNIQKAKKYLSRCLDSKNPTICKLYGQVERMEGNSSKAELYFQKSASRGNAESQFEYGKMMLKEAIKFLLDEIFKQEEEEVNETKQQVRNDDNGTNKIRIGQNNESKVVEETLNDNANHNNDGSEDECDHNKSGSNKNNGNKVVENSEDDINNNDNSAGQSINCANDDINNGNDKSEDDENKLNQSNENGTNPANTNSSIAKIVEEDENENEEEEEEEDESGNEDEIEEGNEKEEEEIIEKIRENDVSYFAGLKRLLPEHPPIEGRSRAVLIFTGSFCPMHKGHLKLLDTAAKFLSNVHQIDSVLILSPSIDGFVRYRFKDEMIGYEDRYEMLKLGCNEHNMSITDDEGLFIIPDSWEGTRKRFYDYPEVLKHFRLEISRLFNDENLLVLICLRCRFLHEKLLLREGGIRWNSQAWLSDQRLLDARIQRLCV</sequence>
<dbReference type="GO" id="GO:0016779">
    <property type="term" value="F:nucleotidyltransferase activity"/>
    <property type="evidence" value="ECO:0007669"/>
    <property type="project" value="UniProtKB-KW"/>
</dbReference>
<feature type="compositionally biased region" description="Low complexity" evidence="1">
    <location>
        <begin position="184"/>
        <end position="195"/>
    </location>
</feature>
<organism evidence="3 4">
    <name type="scientific">Tritrichomonas musculus</name>
    <dbReference type="NCBI Taxonomy" id="1915356"/>
    <lineage>
        <taxon>Eukaryota</taxon>
        <taxon>Metamonada</taxon>
        <taxon>Parabasalia</taxon>
        <taxon>Tritrichomonadida</taxon>
        <taxon>Tritrichomonadidae</taxon>
        <taxon>Tritrichomonas</taxon>
    </lineage>
</organism>
<feature type="compositionally biased region" description="Polar residues" evidence="1">
    <location>
        <begin position="209"/>
        <end position="224"/>
    </location>
</feature>
<dbReference type="InterPro" id="IPR014729">
    <property type="entry name" value="Rossmann-like_a/b/a_fold"/>
</dbReference>
<dbReference type="Gene3D" id="1.25.40.10">
    <property type="entry name" value="Tetratricopeptide repeat domain"/>
    <property type="match status" value="1"/>
</dbReference>
<evidence type="ECO:0000256" key="1">
    <source>
        <dbReference type="SAM" id="MobiDB-lite"/>
    </source>
</evidence>
<dbReference type="Pfam" id="PF01467">
    <property type="entry name" value="CTP_transf_like"/>
    <property type="match status" value="1"/>
</dbReference>
<feature type="compositionally biased region" description="Acidic residues" evidence="1">
    <location>
        <begin position="256"/>
        <end position="287"/>
    </location>
</feature>
<feature type="compositionally biased region" description="Basic and acidic residues" evidence="1">
    <location>
        <begin position="132"/>
        <end position="145"/>
    </location>
</feature>
<dbReference type="SUPFAM" id="SSF81901">
    <property type="entry name" value="HCP-like"/>
    <property type="match status" value="1"/>
</dbReference>
<feature type="region of interest" description="Disordered" evidence="1">
    <location>
        <begin position="132"/>
        <end position="287"/>
    </location>
</feature>
<feature type="compositionally biased region" description="Polar residues" evidence="1">
    <location>
        <begin position="146"/>
        <end position="157"/>
    </location>
</feature>
<accession>A0ABR2L9W5</accession>
<name>A0ABR2L9W5_9EUKA</name>
<evidence type="ECO:0000313" key="4">
    <source>
        <dbReference type="Proteomes" id="UP001470230"/>
    </source>
</evidence>
<dbReference type="Proteomes" id="UP001470230">
    <property type="component" value="Unassembled WGS sequence"/>
</dbReference>
<keyword evidence="3" id="KW-0808">Transferase</keyword>
<dbReference type="InterPro" id="IPR004821">
    <property type="entry name" value="Cyt_trans-like"/>
</dbReference>
<feature type="domain" description="Cytidyltransferase-like" evidence="2">
    <location>
        <begin position="323"/>
        <end position="390"/>
    </location>
</feature>
<dbReference type="Gene3D" id="3.40.50.620">
    <property type="entry name" value="HUPs"/>
    <property type="match status" value="1"/>
</dbReference>
<reference evidence="3 4" key="1">
    <citation type="submission" date="2024-04" db="EMBL/GenBank/DDBJ databases">
        <title>Tritrichomonas musculus Genome.</title>
        <authorList>
            <person name="Alves-Ferreira E."/>
            <person name="Grigg M."/>
            <person name="Lorenzi H."/>
            <person name="Galac M."/>
        </authorList>
    </citation>
    <scope>NUCLEOTIDE SEQUENCE [LARGE SCALE GENOMIC DNA]</scope>
    <source>
        <strain evidence="3 4">EAF2021</strain>
    </source>
</reference>
<evidence type="ECO:0000313" key="3">
    <source>
        <dbReference type="EMBL" id="KAK8900143.1"/>
    </source>
</evidence>
<dbReference type="InterPro" id="IPR011990">
    <property type="entry name" value="TPR-like_helical_dom_sf"/>
</dbReference>
<proteinExistence type="predicted"/>